<protein>
    <recommendedName>
        <fullName evidence="8">EGF-like domain-containing protein</fullName>
    </recommendedName>
</protein>
<keyword evidence="2" id="KW-0677">Repeat</keyword>
<dbReference type="PROSITE" id="PS50026">
    <property type="entry name" value="EGF_3"/>
    <property type="match status" value="8"/>
</dbReference>
<evidence type="ECO:0000313" key="10">
    <source>
        <dbReference type="Proteomes" id="UP000887568"/>
    </source>
</evidence>
<evidence type="ECO:0000256" key="3">
    <source>
        <dbReference type="ARBA" id="ARBA00023157"/>
    </source>
</evidence>
<keyword evidence="6" id="KW-0472">Membrane</keyword>
<feature type="disulfide bond" evidence="4">
    <location>
        <begin position="103"/>
        <end position="112"/>
    </location>
</feature>
<evidence type="ECO:0000313" key="9">
    <source>
        <dbReference type="EnsemblMetazoa" id="XP_038074296.1"/>
    </source>
</evidence>
<dbReference type="PANTHER" id="PTHR24049">
    <property type="entry name" value="CRUMBS FAMILY MEMBER"/>
    <property type="match status" value="1"/>
</dbReference>
<dbReference type="SUPFAM" id="SSF57196">
    <property type="entry name" value="EGF/Laminin"/>
    <property type="match status" value="8"/>
</dbReference>
<feature type="region of interest" description="Disordered" evidence="5">
    <location>
        <begin position="499"/>
        <end position="518"/>
    </location>
</feature>
<feature type="disulfide bond" evidence="4">
    <location>
        <begin position="143"/>
        <end position="152"/>
    </location>
</feature>
<dbReference type="PROSITE" id="PS00022">
    <property type="entry name" value="EGF_1"/>
    <property type="match status" value="8"/>
</dbReference>
<feature type="domain" description="EGF-like" evidence="8">
    <location>
        <begin position="200"/>
        <end position="236"/>
    </location>
</feature>
<evidence type="ECO:0000256" key="2">
    <source>
        <dbReference type="ARBA" id="ARBA00022737"/>
    </source>
</evidence>
<keyword evidence="6" id="KW-0812">Transmembrane</keyword>
<dbReference type="InterPro" id="IPR013032">
    <property type="entry name" value="EGF-like_CS"/>
</dbReference>
<keyword evidence="3 4" id="KW-1015">Disulfide bond</keyword>
<keyword evidence="6" id="KW-1133">Transmembrane helix</keyword>
<evidence type="ECO:0000256" key="5">
    <source>
        <dbReference type="SAM" id="MobiDB-lite"/>
    </source>
</evidence>
<feature type="domain" description="EGF-like" evidence="8">
    <location>
        <begin position="245"/>
        <end position="286"/>
    </location>
</feature>
<dbReference type="PROSITE" id="PS01186">
    <property type="entry name" value="EGF_2"/>
    <property type="match status" value="5"/>
</dbReference>
<keyword evidence="7" id="KW-0732">Signal</keyword>
<feature type="signal peptide" evidence="7">
    <location>
        <begin position="1"/>
        <end position="25"/>
    </location>
</feature>
<evidence type="ECO:0000259" key="8">
    <source>
        <dbReference type="PROSITE" id="PS50026"/>
    </source>
</evidence>
<feature type="region of interest" description="Disordered" evidence="5">
    <location>
        <begin position="574"/>
        <end position="646"/>
    </location>
</feature>
<dbReference type="SMART" id="SM00179">
    <property type="entry name" value="EGF_CA"/>
    <property type="match status" value="6"/>
</dbReference>
<dbReference type="Proteomes" id="UP000887568">
    <property type="component" value="Unplaced"/>
</dbReference>
<dbReference type="AlphaFoldDB" id="A0A914BE94"/>
<dbReference type="OMA" id="SINCTHQ"/>
<evidence type="ECO:0000256" key="6">
    <source>
        <dbReference type="SAM" id="Phobius"/>
    </source>
</evidence>
<sequence length="646" mass="69158">MMLLGTFAAGTLALLAGLAVDISTASPHDHGHGDDYSYECANPEVCQNGGTCLFQVFDITFCACPETHAGIHCENDNHCHSDPCQNGGICDYDYTTNGYYCVCREGWTGQNCQTASGTTSCADIDCEHGGTCYHHAGFFFCLCRTRYYGYLCEAIDDHTCNAVTAPCANGGTCVDDSNGRGYCYCTDEWAGDNCTEPFPVASLCDHFCENAGSCYITEGREPACRCAPGWIGEHCSDPFSSSPDTPDICGTAWDPCGHNGRCTPDTVSELGFVCVCSTGWEGDLCQDPIGVVPHPPDFPAPCDAHPNPCSFNGRCVPDADFGGFSCRCDPGWQGEFCQDRSPGAVSTTTTRAVTICDTRRNLCGDHGRCVPNDHGGYSCRCDSGWMGVYCRDPYQNPPPADNEAQSSGLPIGGIVGASVGSLVLFFVIFGAVFILNIAKAGKMRRSRPPPPAPAPIPSVIYDPGVHADFHGSVHGVAEPWAKDVHGSDRYQQTRIPRRYTPTPIRDHHSRPSNLVRNPGAGTYDYAYAPGPPSYKVRMASSPPRAPPLMPMPGVERGHEYEYAIDNAAYEPSPRNPSAYAASPKSTMPAVVGPPPAYTPSRAPSKARSEHTYQSISEYAHPPSSPRSEAGPAPSVKSVGSHHSSKK</sequence>
<dbReference type="OrthoDB" id="10040561at2759"/>
<proteinExistence type="predicted"/>
<comment type="caution">
    <text evidence="4">Lacks conserved residue(s) required for the propagation of feature annotation.</text>
</comment>
<dbReference type="Pfam" id="PF12661">
    <property type="entry name" value="hEGF"/>
    <property type="match status" value="1"/>
</dbReference>
<feature type="transmembrane region" description="Helical" evidence="6">
    <location>
        <begin position="414"/>
        <end position="438"/>
    </location>
</feature>
<feature type="disulfide bond" evidence="4">
    <location>
        <begin position="204"/>
        <end position="214"/>
    </location>
</feature>
<feature type="disulfide bond" evidence="4">
    <location>
        <begin position="309"/>
        <end position="326"/>
    </location>
</feature>
<evidence type="ECO:0000256" key="4">
    <source>
        <dbReference type="PROSITE-ProRule" id="PRU00076"/>
    </source>
</evidence>
<feature type="chain" id="PRO_5037954405" description="EGF-like domain-containing protein" evidence="7">
    <location>
        <begin position="26"/>
        <end position="646"/>
    </location>
</feature>
<dbReference type="CDD" id="cd00054">
    <property type="entry name" value="EGF_CA"/>
    <property type="match status" value="3"/>
</dbReference>
<feature type="compositionally biased region" description="Low complexity" evidence="5">
    <location>
        <begin position="634"/>
        <end position="646"/>
    </location>
</feature>
<keyword evidence="1 4" id="KW-0245">EGF-like domain</keyword>
<feature type="disulfide bond" evidence="4">
    <location>
        <begin position="64"/>
        <end position="73"/>
    </location>
</feature>
<dbReference type="RefSeq" id="XP_038074296.1">
    <property type="nucleotide sequence ID" value="XM_038218368.1"/>
</dbReference>
<dbReference type="InterPro" id="IPR051022">
    <property type="entry name" value="Notch_Cell-Fate_Det"/>
</dbReference>
<feature type="domain" description="EGF-like" evidence="8">
    <location>
        <begin position="352"/>
        <end position="391"/>
    </location>
</feature>
<dbReference type="InterPro" id="IPR000742">
    <property type="entry name" value="EGF"/>
</dbReference>
<feature type="disulfide bond" evidence="4">
    <location>
        <begin position="185"/>
        <end position="194"/>
    </location>
</feature>
<feature type="domain" description="EGF-like" evidence="8">
    <location>
        <begin position="298"/>
        <end position="338"/>
    </location>
</feature>
<feature type="disulfide bond" evidence="4">
    <location>
        <begin position="381"/>
        <end position="390"/>
    </location>
</feature>
<keyword evidence="10" id="KW-1185">Reference proteome</keyword>
<organism evidence="9 10">
    <name type="scientific">Patiria miniata</name>
    <name type="common">Bat star</name>
    <name type="synonym">Asterina miniata</name>
    <dbReference type="NCBI Taxonomy" id="46514"/>
    <lineage>
        <taxon>Eukaryota</taxon>
        <taxon>Metazoa</taxon>
        <taxon>Echinodermata</taxon>
        <taxon>Eleutherozoa</taxon>
        <taxon>Asterozoa</taxon>
        <taxon>Asteroidea</taxon>
        <taxon>Valvatacea</taxon>
        <taxon>Valvatida</taxon>
        <taxon>Asterinidae</taxon>
        <taxon>Patiria</taxon>
    </lineage>
</organism>
<feature type="domain" description="EGF-like" evidence="8">
    <location>
        <begin position="117"/>
        <end position="153"/>
    </location>
</feature>
<feature type="domain" description="EGF-like" evidence="8">
    <location>
        <begin position="36"/>
        <end position="74"/>
    </location>
</feature>
<evidence type="ECO:0000256" key="1">
    <source>
        <dbReference type="ARBA" id="ARBA00022536"/>
    </source>
</evidence>
<dbReference type="FunFam" id="2.10.25.10:FF:000095">
    <property type="entry name" value="Notch, isoform B"/>
    <property type="match status" value="1"/>
</dbReference>
<name>A0A914BE94_PATMI</name>
<feature type="disulfide bond" evidence="4">
    <location>
        <begin position="276"/>
        <end position="285"/>
    </location>
</feature>
<feature type="disulfide bond" evidence="4">
    <location>
        <begin position="328"/>
        <end position="337"/>
    </location>
</feature>
<feature type="domain" description="EGF-like" evidence="8">
    <location>
        <begin position="156"/>
        <end position="195"/>
    </location>
</feature>
<reference evidence="9" key="1">
    <citation type="submission" date="2022-11" db="UniProtKB">
        <authorList>
            <consortium name="EnsemblMetazoa"/>
        </authorList>
    </citation>
    <scope>IDENTIFICATION</scope>
</reference>
<feature type="domain" description="EGF-like" evidence="8">
    <location>
        <begin position="75"/>
        <end position="113"/>
    </location>
</feature>
<evidence type="ECO:0000256" key="7">
    <source>
        <dbReference type="SAM" id="SignalP"/>
    </source>
</evidence>
<dbReference type="GeneID" id="119742445"/>
<dbReference type="SMART" id="SM00181">
    <property type="entry name" value="EGF"/>
    <property type="match status" value="8"/>
</dbReference>
<dbReference type="InterPro" id="IPR001881">
    <property type="entry name" value="EGF-like_Ca-bd_dom"/>
</dbReference>
<dbReference type="EnsemblMetazoa" id="XM_038218368.1">
    <property type="protein sequence ID" value="XP_038074296.1"/>
    <property type="gene ID" value="LOC119742445"/>
</dbReference>
<dbReference type="Gene3D" id="2.10.25.10">
    <property type="entry name" value="Laminin"/>
    <property type="match status" value="8"/>
</dbReference>
<feature type="disulfide bond" evidence="4">
    <location>
        <begin position="84"/>
        <end position="101"/>
    </location>
</feature>
<feature type="disulfide bond" evidence="4">
    <location>
        <begin position="226"/>
        <end position="235"/>
    </location>
</feature>
<accession>A0A914BE94</accession>
<dbReference type="GO" id="GO:0005509">
    <property type="term" value="F:calcium ion binding"/>
    <property type="evidence" value="ECO:0007669"/>
    <property type="project" value="InterPro"/>
</dbReference>
<dbReference type="Pfam" id="PF00008">
    <property type="entry name" value="EGF"/>
    <property type="match status" value="2"/>
</dbReference>